<dbReference type="PANTHER" id="PTHR45138">
    <property type="entry name" value="REGULATORY COMPONENTS OF SENSORY TRANSDUCTION SYSTEM"/>
    <property type="match status" value="1"/>
</dbReference>
<dbReference type="CDD" id="cd06225">
    <property type="entry name" value="HAMP"/>
    <property type="match status" value="1"/>
</dbReference>
<dbReference type="PANTHER" id="PTHR45138:SF9">
    <property type="entry name" value="DIGUANYLATE CYCLASE DGCM-RELATED"/>
    <property type="match status" value="1"/>
</dbReference>
<dbReference type="Pfam" id="PF00990">
    <property type="entry name" value="GGDEF"/>
    <property type="match status" value="1"/>
</dbReference>
<keyword evidence="3" id="KW-0812">Transmembrane</keyword>
<dbReference type="RefSeq" id="WP_369289012.1">
    <property type="nucleotide sequence ID" value="NZ_JBFTEG010000019.1"/>
</dbReference>
<gene>
    <name evidence="6" type="ORF">AB5S05_18580</name>
</gene>
<evidence type="ECO:0000313" key="6">
    <source>
        <dbReference type="EMBL" id="MEX6504073.1"/>
    </source>
</evidence>
<dbReference type="InterPro" id="IPR000160">
    <property type="entry name" value="GGDEF_dom"/>
</dbReference>
<name>A0ABV3YXK5_9PSED</name>
<evidence type="ECO:0000259" key="4">
    <source>
        <dbReference type="PROSITE" id="PS50885"/>
    </source>
</evidence>
<dbReference type="CDD" id="cd01949">
    <property type="entry name" value="GGDEF"/>
    <property type="match status" value="1"/>
</dbReference>
<evidence type="ECO:0000259" key="5">
    <source>
        <dbReference type="PROSITE" id="PS50887"/>
    </source>
</evidence>
<dbReference type="InterPro" id="IPR003660">
    <property type="entry name" value="HAMP_dom"/>
</dbReference>
<dbReference type="PROSITE" id="PS50887">
    <property type="entry name" value="GGDEF"/>
    <property type="match status" value="1"/>
</dbReference>
<dbReference type="PROSITE" id="PS50885">
    <property type="entry name" value="HAMP"/>
    <property type="match status" value="1"/>
</dbReference>
<keyword evidence="6" id="KW-0548">Nucleotidyltransferase</keyword>
<protein>
    <recommendedName>
        <fullName evidence="1">diguanylate cyclase</fullName>
        <ecNumber evidence="1">2.7.7.65</ecNumber>
    </recommendedName>
</protein>
<dbReference type="GO" id="GO:0052621">
    <property type="term" value="F:diguanylate cyclase activity"/>
    <property type="evidence" value="ECO:0007669"/>
    <property type="project" value="UniProtKB-EC"/>
</dbReference>
<dbReference type="InterPro" id="IPR029787">
    <property type="entry name" value="Nucleotide_cyclase"/>
</dbReference>
<sequence length="657" mass="72733">MTAEQNDAVPPCASLRAQIVLRGTLRSLVIAALLCAVSYYHVAGMLEDDLLEQLEQYIGERGLREAQLFTQTERHHLAVEQQLLQQLQGVPLATGAALFDDYFEPWPDGTWRTRKGWYDGLLFKDGLVHGGFTGFIGQDVQLTPELRHRTALMAALLEWFGTAWTATGQYINYYLSAPENLLIGEFVGVPYLHQVPADTYFPGEIFVALANERQNPERRTVWSHFYFDRTAEMWMVSSLRPVYFRDRLVATLGQDILLDDFMQRTLGDALDGTGNIAFAEDGTLIAYEPMLQDIQAADGALRIDGRHPRLQRIFDAVVSQRRHSGVTEIDDAFLAYTRVDGPGWFLVNIYPKSLLQNKALGAAAIILGIALLGLLSEFAVLWLLIERHVLAPLRRFIGLTGRVGQGDFSELGGSELATRGDEFGLLARRFRATASELDSSRQALLAANRDLDALVAARTEALTEANEQLAKLATTDELSGLYNRRQFQTLVPAELARAGRLASTRLWATLAILDIDYFKQINDSYGHAVGDEVIRRIGQCLNQTHRRAGDFCFRLGGEEFALFTLAEQVEPTALAQAAAQLLEAIRGLAVRGHEGAPLQRLTVSAGVVCVPAEAGLSLERLYKLADDALYAAKAGGRDQARLVLLAEPSARLEFCVR</sequence>
<dbReference type="SUPFAM" id="SSF55073">
    <property type="entry name" value="Nucleotide cyclase"/>
    <property type="match status" value="1"/>
</dbReference>
<dbReference type="EC" id="2.7.7.65" evidence="1"/>
<evidence type="ECO:0000256" key="2">
    <source>
        <dbReference type="ARBA" id="ARBA00034247"/>
    </source>
</evidence>
<dbReference type="Pfam" id="PF00672">
    <property type="entry name" value="HAMP"/>
    <property type="match status" value="1"/>
</dbReference>
<dbReference type="SMART" id="SM00267">
    <property type="entry name" value="GGDEF"/>
    <property type="match status" value="1"/>
</dbReference>
<keyword evidence="3" id="KW-1133">Transmembrane helix</keyword>
<evidence type="ECO:0000256" key="3">
    <source>
        <dbReference type="SAM" id="Phobius"/>
    </source>
</evidence>
<comment type="caution">
    <text evidence="6">The sequence shown here is derived from an EMBL/GenBank/DDBJ whole genome shotgun (WGS) entry which is preliminary data.</text>
</comment>
<feature type="transmembrane region" description="Helical" evidence="3">
    <location>
        <begin position="359"/>
        <end position="385"/>
    </location>
</feature>
<feature type="domain" description="HAMP" evidence="4">
    <location>
        <begin position="387"/>
        <end position="442"/>
    </location>
</feature>
<evidence type="ECO:0000313" key="7">
    <source>
        <dbReference type="Proteomes" id="UP001560296"/>
    </source>
</evidence>
<proteinExistence type="predicted"/>
<reference evidence="6 7" key="1">
    <citation type="submission" date="2024-07" db="EMBL/GenBank/DDBJ databases">
        <authorList>
            <person name="Li M."/>
        </authorList>
    </citation>
    <scope>NUCLEOTIDE SEQUENCE [LARGE SCALE GENOMIC DNA]</scope>
    <source>
        <strain evidence="6 7">25A3E</strain>
    </source>
</reference>
<dbReference type="EMBL" id="JBFTEG010000019">
    <property type="protein sequence ID" value="MEX6504073.1"/>
    <property type="molecule type" value="Genomic_DNA"/>
</dbReference>
<dbReference type="NCBIfam" id="TIGR00254">
    <property type="entry name" value="GGDEF"/>
    <property type="match status" value="1"/>
</dbReference>
<dbReference type="Proteomes" id="UP001560296">
    <property type="component" value="Unassembled WGS sequence"/>
</dbReference>
<evidence type="ECO:0000256" key="1">
    <source>
        <dbReference type="ARBA" id="ARBA00012528"/>
    </source>
</evidence>
<comment type="catalytic activity">
    <reaction evidence="2">
        <text>2 GTP = 3',3'-c-di-GMP + 2 diphosphate</text>
        <dbReference type="Rhea" id="RHEA:24898"/>
        <dbReference type="ChEBI" id="CHEBI:33019"/>
        <dbReference type="ChEBI" id="CHEBI:37565"/>
        <dbReference type="ChEBI" id="CHEBI:58805"/>
        <dbReference type="EC" id="2.7.7.65"/>
    </reaction>
</comment>
<dbReference type="Gene3D" id="3.30.70.270">
    <property type="match status" value="1"/>
</dbReference>
<dbReference type="InterPro" id="IPR043128">
    <property type="entry name" value="Rev_trsase/Diguanyl_cyclase"/>
</dbReference>
<keyword evidence="7" id="KW-1185">Reference proteome</keyword>
<feature type="domain" description="GGDEF" evidence="5">
    <location>
        <begin position="506"/>
        <end position="645"/>
    </location>
</feature>
<dbReference type="InterPro" id="IPR050469">
    <property type="entry name" value="Diguanylate_Cyclase"/>
</dbReference>
<organism evidence="6 7">
    <name type="scientific">Pseudomonas zhanjiangensis</name>
    <dbReference type="NCBI Taxonomy" id="3239015"/>
    <lineage>
        <taxon>Bacteria</taxon>
        <taxon>Pseudomonadati</taxon>
        <taxon>Pseudomonadota</taxon>
        <taxon>Gammaproteobacteria</taxon>
        <taxon>Pseudomonadales</taxon>
        <taxon>Pseudomonadaceae</taxon>
        <taxon>Pseudomonas</taxon>
    </lineage>
</organism>
<accession>A0ABV3YXK5</accession>
<dbReference type="Gene3D" id="6.10.340.10">
    <property type="match status" value="1"/>
</dbReference>
<keyword evidence="6" id="KW-0808">Transferase</keyword>
<keyword evidence="3" id="KW-0472">Membrane</keyword>